<dbReference type="Proteomes" id="UP000648482">
    <property type="component" value="Unassembled WGS sequence"/>
</dbReference>
<dbReference type="RefSeq" id="WP_193155309.1">
    <property type="nucleotide sequence ID" value="NZ_AQGU01000025.1"/>
</dbReference>
<evidence type="ECO:0000259" key="1">
    <source>
        <dbReference type="Pfam" id="PF13302"/>
    </source>
</evidence>
<feature type="domain" description="N-acetyltransferase" evidence="1">
    <location>
        <begin position="14"/>
        <end position="152"/>
    </location>
</feature>
<sequence length="194" mass="21940">MQWLSSIELKGEFVTLEPLNKTHTEGLKQAVLDGESWKLWFANVPSPDAMARYVEEAVKAGTKGDIAFAVKCNDSDEIVGTTRFYNTDQINKRAMLGYTWYSSSVRRTPVNTECKLLLLSHLFDTHTGLAVEFRTHSFNQASRNAIKRLGAKQDGILRNHQILKDGSIRDTVIYSIINTEWPAVKSDLQNKVYS</sequence>
<comment type="caution">
    <text evidence="2">The sequence shown here is derived from an EMBL/GenBank/DDBJ whole genome shotgun (WGS) entry which is preliminary data.</text>
</comment>
<dbReference type="PANTHER" id="PTHR43610:SF1">
    <property type="entry name" value="N-ACETYLTRANSFERASE DOMAIN-CONTAINING PROTEIN"/>
    <property type="match status" value="1"/>
</dbReference>
<dbReference type="Gene3D" id="3.40.630.30">
    <property type="match status" value="1"/>
</dbReference>
<evidence type="ECO:0000313" key="2">
    <source>
        <dbReference type="EMBL" id="MBE0359021.1"/>
    </source>
</evidence>
<name>A0ABR9DZP2_9GAMM</name>
<dbReference type="Pfam" id="PF13302">
    <property type="entry name" value="Acetyltransf_3"/>
    <property type="match status" value="1"/>
</dbReference>
<dbReference type="EMBL" id="AQGU01000025">
    <property type="protein sequence ID" value="MBE0359021.1"/>
    <property type="molecule type" value="Genomic_DNA"/>
</dbReference>
<dbReference type="InterPro" id="IPR016181">
    <property type="entry name" value="Acyl_CoA_acyltransferase"/>
</dbReference>
<evidence type="ECO:0000313" key="3">
    <source>
        <dbReference type="Proteomes" id="UP000648482"/>
    </source>
</evidence>
<accession>A0ABR9DZP2</accession>
<organism evidence="2 3">
    <name type="scientific">Pseudoalteromonas aliena SW19</name>
    <dbReference type="NCBI Taxonomy" id="1314866"/>
    <lineage>
        <taxon>Bacteria</taxon>
        <taxon>Pseudomonadati</taxon>
        <taxon>Pseudomonadota</taxon>
        <taxon>Gammaproteobacteria</taxon>
        <taxon>Alteromonadales</taxon>
        <taxon>Pseudoalteromonadaceae</taxon>
        <taxon>Pseudoalteromonas</taxon>
    </lineage>
</organism>
<dbReference type="SUPFAM" id="SSF55729">
    <property type="entry name" value="Acyl-CoA N-acyltransferases (Nat)"/>
    <property type="match status" value="1"/>
</dbReference>
<keyword evidence="3" id="KW-1185">Reference proteome</keyword>
<proteinExistence type="predicted"/>
<protein>
    <recommendedName>
        <fullName evidence="1">N-acetyltransferase domain-containing protein</fullName>
    </recommendedName>
</protein>
<gene>
    <name evidence="2" type="ORF">PALI_a0214</name>
</gene>
<dbReference type="PANTHER" id="PTHR43610">
    <property type="entry name" value="BLL6696 PROTEIN"/>
    <property type="match status" value="1"/>
</dbReference>
<reference evidence="2 3" key="1">
    <citation type="submission" date="2015-06" db="EMBL/GenBank/DDBJ databases">
        <title>Genome sequence of Pseudoalteromonas aliena.</title>
        <authorList>
            <person name="Xie B.-B."/>
            <person name="Rong J.-C."/>
            <person name="Qin Q.-L."/>
            <person name="Zhang Y.-Z."/>
        </authorList>
    </citation>
    <scope>NUCLEOTIDE SEQUENCE [LARGE SCALE GENOMIC DNA]</scope>
    <source>
        <strain evidence="2 3">SW19</strain>
    </source>
</reference>
<dbReference type="InterPro" id="IPR000182">
    <property type="entry name" value="GNAT_dom"/>
</dbReference>